<evidence type="ECO:0008006" key="3">
    <source>
        <dbReference type="Google" id="ProtNLM"/>
    </source>
</evidence>
<protein>
    <recommendedName>
        <fullName evidence="3">Transposase</fullName>
    </recommendedName>
</protein>
<evidence type="ECO:0000313" key="2">
    <source>
        <dbReference type="Proteomes" id="UP001146120"/>
    </source>
</evidence>
<gene>
    <name evidence="1" type="ORF">N0F65_007889</name>
</gene>
<accession>A0AAV2Z6G2</accession>
<dbReference type="AlphaFoldDB" id="A0AAV2Z6G2"/>
<dbReference type="Proteomes" id="UP001146120">
    <property type="component" value="Unassembled WGS sequence"/>
</dbReference>
<feature type="non-terminal residue" evidence="1">
    <location>
        <position position="1"/>
    </location>
</feature>
<organism evidence="1 2">
    <name type="scientific">Lagenidium giganteum</name>
    <dbReference type="NCBI Taxonomy" id="4803"/>
    <lineage>
        <taxon>Eukaryota</taxon>
        <taxon>Sar</taxon>
        <taxon>Stramenopiles</taxon>
        <taxon>Oomycota</taxon>
        <taxon>Peronosporomycetes</taxon>
        <taxon>Pythiales</taxon>
        <taxon>Pythiaceae</taxon>
    </lineage>
</organism>
<reference evidence="1" key="2">
    <citation type="journal article" date="2023" name="Microbiol Resour">
        <title>Decontamination and Annotation of the Draft Genome Sequence of the Oomycete Lagenidium giganteum ARSEF 373.</title>
        <authorList>
            <person name="Morgan W.R."/>
            <person name="Tartar A."/>
        </authorList>
    </citation>
    <scope>NUCLEOTIDE SEQUENCE</scope>
    <source>
        <strain evidence="1">ARSEF 373</strain>
    </source>
</reference>
<comment type="caution">
    <text evidence="1">The sequence shown here is derived from an EMBL/GenBank/DDBJ whole genome shotgun (WGS) entry which is preliminary data.</text>
</comment>
<dbReference type="PANTHER" id="PTHR40866:SF1">
    <property type="entry name" value="BED-TYPE DOMAIN-CONTAINING PROTEIN"/>
    <property type="match status" value="1"/>
</dbReference>
<keyword evidence="2" id="KW-1185">Reference proteome</keyword>
<reference evidence="1" key="1">
    <citation type="submission" date="2022-11" db="EMBL/GenBank/DDBJ databases">
        <authorList>
            <person name="Morgan W.R."/>
            <person name="Tartar A."/>
        </authorList>
    </citation>
    <scope>NUCLEOTIDE SEQUENCE</scope>
    <source>
        <strain evidence="1">ARSEF 373</strain>
    </source>
</reference>
<proteinExistence type="predicted"/>
<dbReference type="EMBL" id="DAKRPA010000067">
    <property type="protein sequence ID" value="DBA00245.1"/>
    <property type="molecule type" value="Genomic_DNA"/>
</dbReference>
<dbReference type="PANTHER" id="PTHR40866">
    <property type="entry name" value="BED-TYPE DOMAIN-CONTAINING PROTEIN"/>
    <property type="match status" value="1"/>
</dbReference>
<sequence length="132" mass="14626">DESDTSADTFIELLDYALDTYALEATQLCFYVSDHASVNASVSFRTRVPMIGYASHRLQLAVQQFLQPYEPILSKVHGLMAKLDSVKNRHCLCEAGCFMAVAQNATRWSSTYAMIIDTSPLRSTLIAVTPSL</sequence>
<name>A0AAV2Z6G2_9STRA</name>
<evidence type="ECO:0000313" key="1">
    <source>
        <dbReference type="EMBL" id="DBA00245.1"/>
    </source>
</evidence>